<dbReference type="InterPro" id="IPR007419">
    <property type="entry name" value="BFD-like_2Fe2S-bd_dom"/>
</dbReference>
<gene>
    <name evidence="3" type="ORF">IO98_01560</name>
</gene>
<evidence type="ECO:0000259" key="2">
    <source>
        <dbReference type="Pfam" id="PF04324"/>
    </source>
</evidence>
<dbReference type="Gene3D" id="1.10.10.1100">
    <property type="entry name" value="BFD-like [2Fe-2S]-binding domain"/>
    <property type="match status" value="1"/>
</dbReference>
<evidence type="ECO:0000313" key="3">
    <source>
        <dbReference type="EMBL" id="KEZ91885.1"/>
    </source>
</evidence>
<feature type="domain" description="FAD dependent oxidoreductase" evidence="1">
    <location>
        <begin position="6"/>
        <end position="359"/>
    </location>
</feature>
<dbReference type="InterPro" id="IPR041854">
    <property type="entry name" value="BFD-like_2Fe2S-bd_dom_sf"/>
</dbReference>
<dbReference type="EMBL" id="JPME01000002">
    <property type="protein sequence ID" value="KEZ91885.1"/>
    <property type="molecule type" value="Genomic_DNA"/>
</dbReference>
<dbReference type="Pfam" id="PF04324">
    <property type="entry name" value="Fer2_BFD"/>
    <property type="match status" value="1"/>
</dbReference>
<dbReference type="Gene3D" id="3.30.9.10">
    <property type="entry name" value="D-Amino Acid Oxidase, subunit A, domain 2"/>
    <property type="match status" value="1"/>
</dbReference>
<evidence type="ECO:0000313" key="4">
    <source>
        <dbReference type="Proteomes" id="UP000028525"/>
    </source>
</evidence>
<protein>
    <submittedName>
        <fullName evidence="3">Glycerol-3-phosphate dehydrogenase</fullName>
    </submittedName>
</protein>
<accession>A0A084JSF1</accession>
<dbReference type="SUPFAM" id="SSF51905">
    <property type="entry name" value="FAD/NAD(P)-binding domain"/>
    <property type="match status" value="1"/>
</dbReference>
<dbReference type="Pfam" id="PF01266">
    <property type="entry name" value="DAO"/>
    <property type="match status" value="1"/>
</dbReference>
<organism evidence="3 4">
    <name type="scientific">Lacrimispora celerecrescens</name>
    <dbReference type="NCBI Taxonomy" id="29354"/>
    <lineage>
        <taxon>Bacteria</taxon>
        <taxon>Bacillati</taxon>
        <taxon>Bacillota</taxon>
        <taxon>Clostridia</taxon>
        <taxon>Lachnospirales</taxon>
        <taxon>Lachnospiraceae</taxon>
        <taxon>Lacrimispora</taxon>
    </lineage>
</organism>
<dbReference type="CDD" id="cd19946">
    <property type="entry name" value="GlpA-like_Fer2_BFD-like"/>
    <property type="match status" value="1"/>
</dbReference>
<dbReference type="PANTHER" id="PTHR42720:SF1">
    <property type="entry name" value="GLYCEROL 3-PHOSPHATE OXIDASE"/>
    <property type="match status" value="1"/>
</dbReference>
<comment type="caution">
    <text evidence="3">The sequence shown here is derived from an EMBL/GenBank/DDBJ whole genome shotgun (WGS) entry which is preliminary data.</text>
</comment>
<keyword evidence="4" id="KW-1185">Reference proteome</keyword>
<sequence length="488" mass="53703">MKQLYDVLIIGGGVIGSAIAREMSRYRLKIGVLEKNLDVCCETSGRNSGVVHGGFAYNTDSLKAKLCVEGNKIMGQLSEELDFAFQRCGKVLVGNTPEDQESLERTMKQGKANGVSGMELIGKERLHELVPAVIGEFAMYSAESGIVDPFGYTIALAENAAENGVDYFFDNEVTAIERDADSNYVITTSAGTFYSRWVVNSAGLGCGKISELLGIGGYKIIGSKGDYIILDKRTGPLLPMPVYPVPSNTYMGIHVTNTTDGNVIVGPNADLTDNFTYYGVSQENMDYLASSASDLWPCIHKKDYIRNYSGILPKWVDENGAIQDFKIEVQDLKAPRAINLIGIESPGLTAAVPIARYAVGLMAEREKLTLNSSFNPIRKGVVRFAELSKEEQNLKILENPEYGEVICRCETVTKAEILQAIHNPLGVDTMTGIKYRTRSMMGRCQGGYCQMRIAQLLEQELGKKEDQIQYARKGSQMFFGKVRQEVES</sequence>
<dbReference type="InterPro" id="IPR036188">
    <property type="entry name" value="FAD/NAD-bd_sf"/>
</dbReference>
<evidence type="ECO:0000259" key="1">
    <source>
        <dbReference type="Pfam" id="PF01266"/>
    </source>
</evidence>
<dbReference type="Gene3D" id="3.50.50.60">
    <property type="entry name" value="FAD/NAD(P)-binding domain"/>
    <property type="match status" value="1"/>
</dbReference>
<dbReference type="InterPro" id="IPR006076">
    <property type="entry name" value="FAD-dep_OxRdtase"/>
</dbReference>
<dbReference type="OrthoDB" id="9801699at2"/>
<reference evidence="3 4" key="1">
    <citation type="submission" date="2014-07" db="EMBL/GenBank/DDBJ databases">
        <title>Draft genome of Clostridium celerecrescens 152B isolated from sediments associated with methane hydrate from Krishna Godavari basin.</title>
        <authorList>
            <person name="Honkalas V.S."/>
            <person name="Dabir A.P."/>
            <person name="Arora P."/>
            <person name="Dhakephalkar P.K."/>
        </authorList>
    </citation>
    <scope>NUCLEOTIDE SEQUENCE [LARGE SCALE GENOMIC DNA]</scope>
    <source>
        <strain evidence="3 4">152B</strain>
    </source>
</reference>
<dbReference type="RefSeq" id="WP_038277332.1">
    <property type="nucleotide sequence ID" value="NZ_JPME01000002.1"/>
</dbReference>
<feature type="domain" description="BFD-like [2Fe-2S]-binding" evidence="2">
    <location>
        <begin position="405"/>
        <end position="458"/>
    </location>
</feature>
<name>A0A084JSF1_9FIRM</name>
<dbReference type="PANTHER" id="PTHR42720">
    <property type="entry name" value="GLYCEROL-3-PHOSPHATE DEHYDROGENASE"/>
    <property type="match status" value="1"/>
</dbReference>
<dbReference type="AlphaFoldDB" id="A0A084JSF1"/>
<dbReference type="STRING" id="29354.IO98_01560"/>
<dbReference type="Proteomes" id="UP000028525">
    <property type="component" value="Unassembled WGS sequence"/>
</dbReference>
<proteinExistence type="predicted"/>
<dbReference type="InterPro" id="IPR052745">
    <property type="entry name" value="G3P_Oxidase/Oxidoreductase"/>
</dbReference>